<keyword evidence="12" id="KW-1185">Reference proteome</keyword>
<organism evidence="11 12">
    <name type="scientific">Papaver nudicaule</name>
    <name type="common">Iceland poppy</name>
    <dbReference type="NCBI Taxonomy" id="74823"/>
    <lineage>
        <taxon>Eukaryota</taxon>
        <taxon>Viridiplantae</taxon>
        <taxon>Streptophyta</taxon>
        <taxon>Embryophyta</taxon>
        <taxon>Tracheophyta</taxon>
        <taxon>Spermatophyta</taxon>
        <taxon>Magnoliopsida</taxon>
        <taxon>Ranunculales</taxon>
        <taxon>Papaveraceae</taxon>
        <taxon>Papaveroideae</taxon>
        <taxon>Papaver</taxon>
    </lineage>
</organism>
<evidence type="ECO:0000256" key="1">
    <source>
        <dbReference type="ARBA" id="ARBA00004374"/>
    </source>
</evidence>
<evidence type="ECO:0000256" key="8">
    <source>
        <dbReference type="ARBA" id="ARBA00023128"/>
    </source>
</evidence>
<dbReference type="GO" id="GO:0030150">
    <property type="term" value="P:protein import into mitochondrial matrix"/>
    <property type="evidence" value="ECO:0007669"/>
    <property type="project" value="InterPro"/>
</dbReference>
<evidence type="ECO:0000313" key="12">
    <source>
        <dbReference type="Proteomes" id="UP001177140"/>
    </source>
</evidence>
<dbReference type="Gene3D" id="2.40.160.10">
    <property type="entry name" value="Porin"/>
    <property type="match status" value="1"/>
</dbReference>
<evidence type="ECO:0000256" key="7">
    <source>
        <dbReference type="ARBA" id="ARBA00022927"/>
    </source>
</evidence>
<keyword evidence="6" id="KW-1000">Mitochondrion outer membrane</keyword>
<dbReference type="EMBL" id="JAJJMA010278944">
    <property type="protein sequence ID" value="MCL7046237.1"/>
    <property type="molecule type" value="Genomic_DNA"/>
</dbReference>
<name>A0AA41VRR5_PAPNU</name>
<gene>
    <name evidence="11" type="ORF">MKW94_027689</name>
</gene>
<dbReference type="GO" id="GO:0008320">
    <property type="term" value="F:protein transmembrane transporter activity"/>
    <property type="evidence" value="ECO:0007669"/>
    <property type="project" value="InterPro"/>
</dbReference>
<keyword evidence="8" id="KW-0496">Mitochondrion</keyword>
<reference evidence="11" key="1">
    <citation type="submission" date="2022-03" db="EMBL/GenBank/DDBJ databases">
        <title>A functionally conserved STORR gene fusion in Papaver species that diverged 16.8 million years ago.</title>
        <authorList>
            <person name="Catania T."/>
        </authorList>
    </citation>
    <scope>NUCLEOTIDE SEQUENCE</scope>
    <source>
        <strain evidence="11">S-191538</strain>
    </source>
</reference>
<dbReference type="Proteomes" id="UP001177140">
    <property type="component" value="Unassembled WGS sequence"/>
</dbReference>
<dbReference type="GO" id="GO:0005741">
    <property type="term" value="C:mitochondrial outer membrane"/>
    <property type="evidence" value="ECO:0007669"/>
    <property type="project" value="UniProtKB-SubCell"/>
</dbReference>
<dbReference type="AlphaFoldDB" id="A0AA41VRR5"/>
<comment type="subcellular location">
    <subcellularLocation>
        <location evidence="1">Mitochondrion outer membrane</location>
        <topology evidence="1">Multi-pass membrane protein</topology>
    </subcellularLocation>
</comment>
<dbReference type="PANTHER" id="PTHR10802">
    <property type="entry name" value="MITOCHONDRIAL IMPORT RECEPTOR SUBUNIT TOM40"/>
    <property type="match status" value="1"/>
</dbReference>
<sequence length="304" mass="33905">MDSYGEKLPQTTDPPKEFQKEEEKIKNTDLPCPVPYEEIHREVLTTLYPDLFEDLRFDFKGINQSFSLSPAMLTDPKEASETIICTSYYESVANFLDSHLMLATRVMADGKLNASLKCNLTKELRSIVSFDYKDEHSRTHLQLGNGGIDSRIWLPLGDDALLGASYIKSITPGLSLGSQVFLGGQHRKPALSLGARFDNDKMVVSWNTTSTGMVAFSYVQKVSGKVSLAFDNMYNYKSGEETMSVGCDCVFTKCRLRGKIDSNGCVAGFLEQQLDNKGLNFVFSAVIDTKRKDSRFGFGLSVRQ</sequence>
<evidence type="ECO:0000256" key="6">
    <source>
        <dbReference type="ARBA" id="ARBA00022787"/>
    </source>
</evidence>
<dbReference type="InterPro" id="IPR037930">
    <property type="entry name" value="Tom40"/>
</dbReference>
<proteinExistence type="inferred from homology"/>
<accession>A0AA41VRR5</accession>
<evidence type="ECO:0000256" key="9">
    <source>
        <dbReference type="ARBA" id="ARBA00023136"/>
    </source>
</evidence>
<keyword evidence="7" id="KW-0653">Protein transport</keyword>
<comment type="similarity">
    <text evidence="2">Belongs to the Tom40 family.</text>
</comment>
<evidence type="ECO:0000256" key="2">
    <source>
        <dbReference type="ARBA" id="ARBA00010510"/>
    </source>
</evidence>
<keyword evidence="9" id="KW-0472">Membrane</keyword>
<evidence type="ECO:0000313" key="11">
    <source>
        <dbReference type="EMBL" id="MCL7046237.1"/>
    </source>
</evidence>
<keyword evidence="3" id="KW-0813">Transport</keyword>
<evidence type="ECO:0000256" key="5">
    <source>
        <dbReference type="ARBA" id="ARBA00022692"/>
    </source>
</evidence>
<evidence type="ECO:0000256" key="4">
    <source>
        <dbReference type="ARBA" id="ARBA00022452"/>
    </source>
</evidence>
<dbReference type="InterPro" id="IPR027246">
    <property type="entry name" value="Porin_Euk/Tom40"/>
</dbReference>
<protein>
    <submittedName>
        <fullName evidence="11">Uncharacterized protein</fullName>
    </submittedName>
</protein>
<dbReference type="Pfam" id="PF01459">
    <property type="entry name" value="Porin_3"/>
    <property type="match status" value="1"/>
</dbReference>
<keyword evidence="5" id="KW-0812">Transmembrane</keyword>
<dbReference type="InterPro" id="IPR023614">
    <property type="entry name" value="Porin_dom_sf"/>
</dbReference>
<feature type="compositionally biased region" description="Basic and acidic residues" evidence="10">
    <location>
        <begin position="14"/>
        <end position="27"/>
    </location>
</feature>
<evidence type="ECO:0000256" key="3">
    <source>
        <dbReference type="ARBA" id="ARBA00022448"/>
    </source>
</evidence>
<keyword evidence="4" id="KW-1134">Transmembrane beta strand</keyword>
<comment type="caution">
    <text evidence="11">The sequence shown here is derived from an EMBL/GenBank/DDBJ whole genome shotgun (WGS) entry which is preliminary data.</text>
</comment>
<feature type="region of interest" description="Disordered" evidence="10">
    <location>
        <begin position="1"/>
        <end position="29"/>
    </location>
</feature>
<evidence type="ECO:0000256" key="10">
    <source>
        <dbReference type="SAM" id="MobiDB-lite"/>
    </source>
</evidence>